<protein>
    <submittedName>
        <fullName evidence="2">Uncharacterized protein</fullName>
    </submittedName>
</protein>
<feature type="signal peptide" evidence="1">
    <location>
        <begin position="1"/>
        <end position="20"/>
    </location>
</feature>
<dbReference type="AlphaFoldDB" id="A0A5N6J2K7"/>
<evidence type="ECO:0000256" key="1">
    <source>
        <dbReference type="SAM" id="SignalP"/>
    </source>
</evidence>
<name>A0A5N6J2K7_9EURO</name>
<keyword evidence="3" id="KW-1185">Reference proteome</keyword>
<keyword evidence="1" id="KW-0732">Signal</keyword>
<accession>A0A5N6J2K7</accession>
<evidence type="ECO:0000313" key="2">
    <source>
        <dbReference type="EMBL" id="KAB8273131.1"/>
    </source>
</evidence>
<dbReference type="EMBL" id="ML732799">
    <property type="protein sequence ID" value="KAB8273131.1"/>
    <property type="molecule type" value="Genomic_DNA"/>
</dbReference>
<proteinExistence type="predicted"/>
<evidence type="ECO:0000313" key="3">
    <source>
        <dbReference type="Proteomes" id="UP000326289"/>
    </source>
</evidence>
<sequence length="100" mass="11075">MWRQNLVSVLLVSQVEEATGERGEGTPQLRSGRGCGRLAAGAFTDLSWLLALSLVIHGTRVDGRENEELVGRSVGVHLEEGRSVSGLVFEKEIKWKCRWL</sequence>
<gene>
    <name evidence="2" type="ORF">BDV30DRAFT_116463</name>
</gene>
<organism evidence="2 3">
    <name type="scientific">Aspergillus minisclerotigenes</name>
    <dbReference type="NCBI Taxonomy" id="656917"/>
    <lineage>
        <taxon>Eukaryota</taxon>
        <taxon>Fungi</taxon>
        <taxon>Dikarya</taxon>
        <taxon>Ascomycota</taxon>
        <taxon>Pezizomycotina</taxon>
        <taxon>Eurotiomycetes</taxon>
        <taxon>Eurotiomycetidae</taxon>
        <taxon>Eurotiales</taxon>
        <taxon>Aspergillaceae</taxon>
        <taxon>Aspergillus</taxon>
        <taxon>Aspergillus subgen. Circumdati</taxon>
    </lineage>
</organism>
<feature type="chain" id="PRO_5024978073" evidence="1">
    <location>
        <begin position="21"/>
        <end position="100"/>
    </location>
</feature>
<dbReference type="Proteomes" id="UP000326289">
    <property type="component" value="Unassembled WGS sequence"/>
</dbReference>
<reference evidence="2 3" key="1">
    <citation type="submission" date="2019-04" db="EMBL/GenBank/DDBJ databases">
        <title>Fungal friends and foes A comparative genomics study of 23 Aspergillus species from section Flavi.</title>
        <authorList>
            <consortium name="DOE Joint Genome Institute"/>
            <person name="Kjaerbolling I."/>
            <person name="Vesth T.C."/>
            <person name="Frisvad J.C."/>
            <person name="Nybo J.L."/>
            <person name="Theobald S."/>
            <person name="Kildgaard S."/>
            <person name="Petersen T.I."/>
            <person name="Kuo A."/>
            <person name="Sato A."/>
            <person name="Lyhne E.K."/>
            <person name="Kogle M.E."/>
            <person name="Wiebenga A."/>
            <person name="Kun R.S."/>
            <person name="Lubbers R.J."/>
            <person name="Makela M.R."/>
            <person name="Barry K."/>
            <person name="Chovatia M."/>
            <person name="Clum A."/>
            <person name="Daum C."/>
            <person name="Haridas S."/>
            <person name="He G."/>
            <person name="LaButti K."/>
            <person name="Lipzen A."/>
            <person name="Mondo S."/>
            <person name="Pangilinan J."/>
            <person name="Riley R."/>
            <person name="Salamov A."/>
            <person name="Simmons B.A."/>
            <person name="Magnuson J.K."/>
            <person name="Henrissat B."/>
            <person name="Mortensen U.H."/>
            <person name="Larsen T.O."/>
            <person name="De vries R.P."/>
            <person name="Grigoriev I.V."/>
            <person name="Machida M."/>
            <person name="Baker S.E."/>
            <person name="Andersen M.R."/>
        </authorList>
    </citation>
    <scope>NUCLEOTIDE SEQUENCE [LARGE SCALE GENOMIC DNA]</scope>
    <source>
        <strain evidence="2 3">CBS 117635</strain>
    </source>
</reference>